<dbReference type="EMBL" id="HACG01010988">
    <property type="protein sequence ID" value="CEK57853.1"/>
    <property type="molecule type" value="Transcribed_RNA"/>
</dbReference>
<accession>A0A0B6YNP2</accession>
<protein>
    <submittedName>
        <fullName evidence="2">Uncharacterized protein</fullName>
    </submittedName>
</protein>
<feature type="transmembrane region" description="Helical" evidence="1">
    <location>
        <begin position="58"/>
        <end position="82"/>
    </location>
</feature>
<evidence type="ECO:0000313" key="2">
    <source>
        <dbReference type="EMBL" id="CEK57853.1"/>
    </source>
</evidence>
<proteinExistence type="predicted"/>
<evidence type="ECO:0000256" key="1">
    <source>
        <dbReference type="SAM" id="Phobius"/>
    </source>
</evidence>
<dbReference type="AlphaFoldDB" id="A0A0B6YNP2"/>
<feature type="non-terminal residue" evidence="2">
    <location>
        <position position="84"/>
    </location>
</feature>
<sequence length="84" mass="9901">MSIYSSIEPQGIYIQTYRLTSDGEDCQKVYFKLVKFSIDHMSTFARNTHEKQFYSDSMLVYVILCFFGKAVHCEIYLTILAMKY</sequence>
<reference evidence="2" key="1">
    <citation type="submission" date="2014-12" db="EMBL/GenBank/DDBJ databases">
        <title>Insight into the proteome of Arion vulgaris.</title>
        <authorList>
            <person name="Aradska J."/>
            <person name="Bulat T."/>
            <person name="Smidak R."/>
            <person name="Sarate P."/>
            <person name="Gangsoo J."/>
            <person name="Sialana F."/>
            <person name="Bilban M."/>
            <person name="Lubec G."/>
        </authorList>
    </citation>
    <scope>NUCLEOTIDE SEQUENCE</scope>
    <source>
        <tissue evidence="2">Skin</tissue>
    </source>
</reference>
<organism evidence="2">
    <name type="scientific">Arion vulgaris</name>
    <dbReference type="NCBI Taxonomy" id="1028688"/>
    <lineage>
        <taxon>Eukaryota</taxon>
        <taxon>Metazoa</taxon>
        <taxon>Spiralia</taxon>
        <taxon>Lophotrochozoa</taxon>
        <taxon>Mollusca</taxon>
        <taxon>Gastropoda</taxon>
        <taxon>Heterobranchia</taxon>
        <taxon>Euthyneura</taxon>
        <taxon>Panpulmonata</taxon>
        <taxon>Eupulmonata</taxon>
        <taxon>Stylommatophora</taxon>
        <taxon>Helicina</taxon>
        <taxon>Arionoidea</taxon>
        <taxon>Arionidae</taxon>
        <taxon>Arion</taxon>
    </lineage>
</organism>
<name>A0A0B6YNP2_9EUPU</name>
<gene>
    <name evidence="2" type="primary">ORF31256</name>
</gene>
<keyword evidence="1" id="KW-0812">Transmembrane</keyword>
<keyword evidence="1" id="KW-1133">Transmembrane helix</keyword>
<keyword evidence="1" id="KW-0472">Membrane</keyword>